<feature type="transmembrane region" description="Helical" evidence="6">
    <location>
        <begin position="130"/>
        <end position="150"/>
    </location>
</feature>
<comment type="subcellular location">
    <subcellularLocation>
        <location evidence="1">Membrane</location>
        <topology evidence="1">Multi-pass membrane protein</topology>
    </subcellularLocation>
</comment>
<feature type="transmembrane region" description="Helical" evidence="6">
    <location>
        <begin position="220"/>
        <end position="240"/>
    </location>
</feature>
<dbReference type="Pfam" id="PF00892">
    <property type="entry name" value="EamA"/>
    <property type="match status" value="2"/>
</dbReference>
<protein>
    <submittedName>
        <fullName evidence="8">DMT family transporter</fullName>
    </submittedName>
</protein>
<dbReference type="PANTHER" id="PTHR32322:SF2">
    <property type="entry name" value="EAMA DOMAIN-CONTAINING PROTEIN"/>
    <property type="match status" value="1"/>
</dbReference>
<dbReference type="RefSeq" id="WP_272134403.1">
    <property type="nucleotide sequence ID" value="NZ_JAQNDM010000001.1"/>
</dbReference>
<comment type="similarity">
    <text evidence="2">Belongs to the EamA transporter family.</text>
</comment>
<keyword evidence="3 6" id="KW-0812">Transmembrane</keyword>
<dbReference type="EMBL" id="JAQNDM010000001">
    <property type="protein sequence ID" value="MDC0707155.1"/>
    <property type="molecule type" value="Genomic_DNA"/>
</dbReference>
<evidence type="ECO:0000259" key="7">
    <source>
        <dbReference type="Pfam" id="PF00892"/>
    </source>
</evidence>
<proteinExistence type="inferred from homology"/>
<reference evidence="8 9" key="1">
    <citation type="submission" date="2022-11" db="EMBL/GenBank/DDBJ databases">
        <title>Minimal conservation of predation-associated metabolite biosynthetic gene clusters underscores biosynthetic potential of Myxococcota including descriptions for ten novel species: Archangium lansinium sp. nov., Myxococcus landrumus sp. nov., Nannocystis bai.</title>
        <authorList>
            <person name="Ahearne A."/>
            <person name="Stevens C."/>
            <person name="Dowd S."/>
        </authorList>
    </citation>
    <scope>NUCLEOTIDE SEQUENCE [LARGE SCALE GENOMIC DNA]</scope>
    <source>
        <strain evidence="8 9">NCWAL01</strain>
    </source>
</reference>
<feature type="transmembrane region" description="Helical" evidence="6">
    <location>
        <begin position="156"/>
        <end position="177"/>
    </location>
</feature>
<feature type="transmembrane region" description="Helical" evidence="6">
    <location>
        <begin position="252"/>
        <end position="271"/>
    </location>
</feature>
<dbReference type="InterPro" id="IPR037185">
    <property type="entry name" value="EmrE-like"/>
</dbReference>
<dbReference type="InterPro" id="IPR050638">
    <property type="entry name" value="AA-Vitamin_Transporters"/>
</dbReference>
<feature type="transmembrane region" description="Helical" evidence="6">
    <location>
        <begin position="277"/>
        <end position="295"/>
    </location>
</feature>
<evidence type="ECO:0000256" key="3">
    <source>
        <dbReference type="ARBA" id="ARBA00022692"/>
    </source>
</evidence>
<dbReference type="Proteomes" id="UP001221838">
    <property type="component" value="Unassembled WGS sequence"/>
</dbReference>
<feature type="domain" description="EamA" evidence="7">
    <location>
        <begin position="16"/>
        <end position="142"/>
    </location>
</feature>
<organism evidence="8 9">
    <name type="scientific">Stigmatella ashevillensis</name>
    <dbReference type="NCBI Taxonomy" id="2995309"/>
    <lineage>
        <taxon>Bacteria</taxon>
        <taxon>Pseudomonadati</taxon>
        <taxon>Myxococcota</taxon>
        <taxon>Myxococcia</taxon>
        <taxon>Myxococcales</taxon>
        <taxon>Cystobacterineae</taxon>
        <taxon>Archangiaceae</taxon>
        <taxon>Stigmatella</taxon>
    </lineage>
</organism>
<feature type="transmembrane region" description="Helical" evidence="6">
    <location>
        <begin position="74"/>
        <end position="94"/>
    </location>
</feature>
<feature type="transmembrane region" description="Helical" evidence="6">
    <location>
        <begin position="100"/>
        <end position="118"/>
    </location>
</feature>
<evidence type="ECO:0000256" key="1">
    <source>
        <dbReference type="ARBA" id="ARBA00004141"/>
    </source>
</evidence>
<name>A0ABT5D0F6_9BACT</name>
<dbReference type="PANTHER" id="PTHR32322">
    <property type="entry name" value="INNER MEMBRANE TRANSPORTER"/>
    <property type="match status" value="1"/>
</dbReference>
<dbReference type="InterPro" id="IPR000620">
    <property type="entry name" value="EamA_dom"/>
</dbReference>
<sequence length="309" mass="32916">MSTARRGADAFLFQVMLGLCSIWGLQQVAIKAAAPDIVPLMQTMARSGIAALLVGLVMSWRGDWKSVRGTLRGGLLTGALFALEFLFIALGLQYTLASHISLFLYTSPIFSALGLHLLLPSERLRPFQWLGIAVCFGGIAVAFSGGLTLAHMDTRMLLGDALGLLSGAAWGATTVAVRTSRLSEAPPTLTLFYQLVVASVALLALAGMSGQIHQVALTPLSMGSVLFQGVVVSFASYLTWFWLMRRYLASQMAVLSFMTPLFGITFGVVLLGEPLSLNFVAGAVLVLLGITLVNAGPWIRRRLTQGAGP</sequence>
<keyword evidence="5 6" id="KW-0472">Membrane</keyword>
<feature type="transmembrane region" description="Helical" evidence="6">
    <location>
        <begin position="43"/>
        <end position="62"/>
    </location>
</feature>
<comment type="caution">
    <text evidence="8">The sequence shown here is derived from an EMBL/GenBank/DDBJ whole genome shotgun (WGS) entry which is preliminary data.</text>
</comment>
<feature type="domain" description="EamA" evidence="7">
    <location>
        <begin position="158"/>
        <end position="294"/>
    </location>
</feature>
<accession>A0ABT5D0F6</accession>
<keyword evidence="4 6" id="KW-1133">Transmembrane helix</keyword>
<evidence type="ECO:0000256" key="4">
    <source>
        <dbReference type="ARBA" id="ARBA00022989"/>
    </source>
</evidence>
<evidence type="ECO:0000313" key="8">
    <source>
        <dbReference type="EMBL" id="MDC0707155.1"/>
    </source>
</evidence>
<feature type="transmembrane region" description="Helical" evidence="6">
    <location>
        <begin position="189"/>
        <end position="208"/>
    </location>
</feature>
<evidence type="ECO:0000313" key="9">
    <source>
        <dbReference type="Proteomes" id="UP001221838"/>
    </source>
</evidence>
<keyword evidence="9" id="KW-1185">Reference proteome</keyword>
<evidence type="ECO:0000256" key="2">
    <source>
        <dbReference type="ARBA" id="ARBA00007362"/>
    </source>
</evidence>
<dbReference type="SUPFAM" id="SSF103481">
    <property type="entry name" value="Multidrug resistance efflux transporter EmrE"/>
    <property type="match status" value="2"/>
</dbReference>
<evidence type="ECO:0000256" key="6">
    <source>
        <dbReference type="SAM" id="Phobius"/>
    </source>
</evidence>
<evidence type="ECO:0000256" key="5">
    <source>
        <dbReference type="ARBA" id="ARBA00023136"/>
    </source>
</evidence>
<gene>
    <name evidence="8" type="ORF">POL68_01615</name>
</gene>